<name>A0A3B3SF71_9TELE</name>
<evidence type="ECO:0000256" key="3">
    <source>
        <dbReference type="ARBA" id="ARBA00004514"/>
    </source>
</evidence>
<keyword evidence="15" id="KW-1185">Reference proteome</keyword>
<accession>A0A3B3SF71</accession>
<dbReference type="Proteomes" id="UP000261540">
    <property type="component" value="Unplaced"/>
</dbReference>
<dbReference type="InterPro" id="IPR041742">
    <property type="entry name" value="Sec24-like_trunk_dom"/>
</dbReference>
<evidence type="ECO:0000313" key="15">
    <source>
        <dbReference type="Proteomes" id="UP000261540"/>
    </source>
</evidence>
<feature type="domain" description="Zinc finger Sec23/Sec24-type" evidence="10">
    <location>
        <begin position="366"/>
        <end position="398"/>
    </location>
</feature>
<feature type="domain" description="Sec23/Sec24 beta-sandwich" evidence="13">
    <location>
        <begin position="663"/>
        <end position="747"/>
    </location>
</feature>
<feature type="region of interest" description="Disordered" evidence="8">
    <location>
        <begin position="92"/>
        <end position="165"/>
    </location>
</feature>
<dbReference type="Pfam" id="PF04811">
    <property type="entry name" value="Sec23_trunk"/>
    <property type="match status" value="1"/>
</dbReference>
<evidence type="ECO:0000256" key="6">
    <source>
        <dbReference type="ARBA" id="ARBA00022927"/>
    </source>
</evidence>
<feature type="compositionally biased region" description="Polar residues" evidence="8">
    <location>
        <begin position="109"/>
        <end position="128"/>
    </location>
</feature>
<feature type="region of interest" description="Disordered" evidence="8">
    <location>
        <begin position="182"/>
        <end position="234"/>
    </location>
</feature>
<feature type="domain" description="Sec23/Sec24 helical" evidence="12">
    <location>
        <begin position="758"/>
        <end position="858"/>
    </location>
</feature>
<dbReference type="InterPro" id="IPR036175">
    <property type="entry name" value="Sec23/24_helical_dom_sf"/>
</dbReference>
<dbReference type="InterPro" id="IPR036180">
    <property type="entry name" value="Gelsolin-like_dom_sf"/>
</dbReference>
<dbReference type="PANTHER" id="PTHR13803">
    <property type="entry name" value="SEC24-RELATED PROTEIN"/>
    <property type="match status" value="1"/>
</dbReference>
<dbReference type="GO" id="GO:0008270">
    <property type="term" value="F:zinc ion binding"/>
    <property type="evidence" value="ECO:0007669"/>
    <property type="project" value="InterPro"/>
</dbReference>
<dbReference type="Pfam" id="PF04815">
    <property type="entry name" value="Sec23_helical"/>
    <property type="match status" value="1"/>
</dbReference>
<dbReference type="Ensembl" id="ENSPKIT00000010199.1">
    <property type="protein sequence ID" value="ENSPKIP00000029402.1"/>
    <property type="gene ID" value="ENSPKIG00000010504.1"/>
</dbReference>
<dbReference type="AlphaFoldDB" id="A0A3B3SF71"/>
<keyword evidence="7" id="KW-0968">Cytoplasmic vesicle</keyword>
<evidence type="ECO:0000256" key="8">
    <source>
        <dbReference type="SAM" id="MobiDB-lite"/>
    </source>
</evidence>
<keyword evidence="5" id="KW-0813">Transport</keyword>
<feature type="compositionally biased region" description="Pro residues" evidence="8">
    <location>
        <begin position="132"/>
        <end position="143"/>
    </location>
</feature>
<dbReference type="InterPro" id="IPR012990">
    <property type="entry name" value="Beta-sandwich_Sec23_24"/>
</dbReference>
<dbReference type="GO" id="GO:0005829">
    <property type="term" value="C:cytosol"/>
    <property type="evidence" value="ECO:0007669"/>
    <property type="project" value="UniProtKB-SubCell"/>
</dbReference>
<reference evidence="14" key="1">
    <citation type="submission" date="2025-08" db="UniProtKB">
        <authorList>
            <consortium name="Ensembl"/>
        </authorList>
    </citation>
    <scope>IDENTIFICATION</scope>
</reference>
<organism evidence="14 15">
    <name type="scientific">Paramormyrops kingsleyae</name>
    <dbReference type="NCBI Taxonomy" id="1676925"/>
    <lineage>
        <taxon>Eukaryota</taxon>
        <taxon>Metazoa</taxon>
        <taxon>Chordata</taxon>
        <taxon>Craniata</taxon>
        <taxon>Vertebrata</taxon>
        <taxon>Euteleostomi</taxon>
        <taxon>Actinopterygii</taxon>
        <taxon>Neopterygii</taxon>
        <taxon>Teleostei</taxon>
        <taxon>Osteoglossocephala</taxon>
        <taxon>Osteoglossomorpha</taxon>
        <taxon>Osteoglossiformes</taxon>
        <taxon>Mormyridae</taxon>
        <taxon>Paramormyrops</taxon>
    </lineage>
</organism>
<comment type="subcellular location">
    <subcellularLocation>
        <location evidence="3">Cytoplasm</location>
        <location evidence="3">Cytosol</location>
    </subcellularLocation>
    <subcellularLocation>
        <location evidence="1">Cytoplasmic vesicle</location>
        <location evidence="1">COPII-coated vesicle membrane</location>
        <topology evidence="1">Peripheral membrane protein</topology>
        <orientation evidence="1">Cytoplasmic side</orientation>
    </subcellularLocation>
    <subcellularLocation>
        <location evidence="2">Endoplasmic reticulum membrane</location>
        <topology evidence="2">Peripheral membrane protein</topology>
        <orientation evidence="2">Cytoplasmic side</orientation>
    </subcellularLocation>
</comment>
<dbReference type="SUPFAM" id="SSF53300">
    <property type="entry name" value="vWA-like"/>
    <property type="match status" value="1"/>
</dbReference>
<dbReference type="SUPFAM" id="SSF82919">
    <property type="entry name" value="Zn-finger domain of Sec23/24"/>
    <property type="match status" value="1"/>
</dbReference>
<reference evidence="14" key="2">
    <citation type="submission" date="2025-09" db="UniProtKB">
        <authorList>
            <consortium name="Ensembl"/>
        </authorList>
    </citation>
    <scope>IDENTIFICATION</scope>
</reference>
<dbReference type="Pfam" id="PF08033">
    <property type="entry name" value="Sec23_BS"/>
    <property type="match status" value="1"/>
</dbReference>
<keyword evidence="6" id="KW-0653">Protein transport</keyword>
<dbReference type="InterPro" id="IPR036465">
    <property type="entry name" value="vWFA_dom_sf"/>
</dbReference>
<evidence type="ECO:0000256" key="7">
    <source>
        <dbReference type="ARBA" id="ARBA00023329"/>
    </source>
</evidence>
<evidence type="ECO:0000256" key="2">
    <source>
        <dbReference type="ARBA" id="ARBA00004397"/>
    </source>
</evidence>
<evidence type="ECO:0000256" key="5">
    <source>
        <dbReference type="ARBA" id="ARBA00022448"/>
    </source>
</evidence>
<evidence type="ECO:0000256" key="1">
    <source>
        <dbReference type="ARBA" id="ARBA00004299"/>
    </source>
</evidence>
<dbReference type="InterPro" id="IPR006895">
    <property type="entry name" value="Znf_Sec23_Sec24"/>
</dbReference>
<dbReference type="InterPro" id="IPR007123">
    <property type="entry name" value="Gelsolin-like_dom"/>
</dbReference>
<dbReference type="GO" id="GO:0000149">
    <property type="term" value="F:SNARE binding"/>
    <property type="evidence" value="ECO:0007669"/>
    <property type="project" value="TreeGrafter"/>
</dbReference>
<evidence type="ECO:0000313" key="14">
    <source>
        <dbReference type="Ensembl" id="ENSPKIP00000029402.1"/>
    </source>
</evidence>
<sequence length="1012" mass="111067">MWFDWHVRGGSHVFSETCSSSRRLVGCDVTHLVIFAVAKIIECISRNTLLNFYLYYSFLKFFHLPGPSQNPLLVPPSGAGYNIGTQPLYSNQMPAKAPLSTGPGPYNPGSYQMTPPVSSYQGPGQASLTRPPMGPVQPAPFRPAGPMAPQSQNSTPPPMPSAAPYAPQPTWPYGAPPVSVSSPPVPTMGNHVTPVPGPVPNRHSPSPYGAGHTPPLHHGASLPPGPVSLPASSATSSYTYQGELPDLLHCLGDLNIGDDAPPQANPAQLSPSLAALSLQSQSPETLRAVNLLQERNILPPGPVTPPTPCLPQDLQKLNCNPEVFRSTLANIPQTQSLLNKAKLPLGLLLHPFKDLSQLPVVTSSTIVRCRSCRTYINPFVSFLDQRRWKCNLCYRVNDGEGPSGLSLVFRNPQNSLRPPQPAVYLFVLDVSHNAVETGYLDVVCQSLLDNLSSLPGDTRTKIGFITFDSTIHFYNLQEGLSQPQMLIVSDIDDIFIPTPDSLLVNLNDCKELVQDLLKGLPQMFNKTMETQSALGPALQAAFKLLSPTGGRASIFQTQLPTLGVGALKSREDPNQRASLKDIQHLSPATDFYKKLALDCSGQQVAVDLFLLSGQYCDLASLGCISRYSAGSVYYYPSYHHQHNLAEVERFQKDLKRYLTRKIGFEAVMRIRCTKGLSIHTFHGNFFVRSTDLLSLPNVNPDAGFAVQMSIEENLMDLQAVSFQAALLYTSSKGERRIRVHTMCLPVVNSMADIFAGADVQAITGLLASMAVDRSVSASLSDARDALTNAAVDSLTAYRSSVLTIQQPGLLAPSCLRLFPLYILALLKQKAFRTGTSTRLDDRVFAMFQLKYQPLSYLVLMIHPALYRVDDLTDEGALNINERTVPQPKVLQLSVEKLNREGAFLMDAGSVMLLWMGRNCNPSFLSQVLGVPSYAAVPQNMNQLPELDTAESVRTRAFVGWLREQRPFFPVLHIVREESPLKAAFMQNMVEDRTESALSYYEYLLHLQQQTSK</sequence>
<evidence type="ECO:0000259" key="10">
    <source>
        <dbReference type="Pfam" id="PF04810"/>
    </source>
</evidence>
<evidence type="ECO:0000259" key="13">
    <source>
        <dbReference type="Pfam" id="PF08033"/>
    </source>
</evidence>
<dbReference type="Gene3D" id="2.30.30.380">
    <property type="entry name" value="Zn-finger domain of Sec23/24"/>
    <property type="match status" value="1"/>
</dbReference>
<dbReference type="Gene3D" id="3.40.20.10">
    <property type="entry name" value="Severin"/>
    <property type="match status" value="1"/>
</dbReference>
<dbReference type="FunFam" id="3.40.50.410:FF:000019">
    <property type="entry name" value="SEC24 homolog B, COPII coat complex component"/>
    <property type="match status" value="1"/>
</dbReference>
<dbReference type="Gene3D" id="1.20.120.730">
    <property type="entry name" value="Sec23/Sec24 helical domain"/>
    <property type="match status" value="1"/>
</dbReference>
<dbReference type="PANTHER" id="PTHR13803:SF1">
    <property type="entry name" value="PROTEIN TRANSPORT PROTEIN SEC24A"/>
    <property type="match status" value="1"/>
</dbReference>
<dbReference type="Gene3D" id="3.40.50.410">
    <property type="entry name" value="von Willebrand factor, type A domain"/>
    <property type="match status" value="1"/>
</dbReference>
<protein>
    <submittedName>
        <fullName evidence="14">SEC24 homolog A, COPII coat complex component</fullName>
    </submittedName>
</protein>
<evidence type="ECO:0000256" key="4">
    <source>
        <dbReference type="ARBA" id="ARBA00008334"/>
    </source>
</evidence>
<evidence type="ECO:0000259" key="11">
    <source>
        <dbReference type="Pfam" id="PF04811"/>
    </source>
</evidence>
<evidence type="ECO:0000259" key="9">
    <source>
        <dbReference type="Pfam" id="PF00626"/>
    </source>
</evidence>
<dbReference type="InterPro" id="IPR006896">
    <property type="entry name" value="Sec23/24_trunk_dom"/>
</dbReference>
<proteinExistence type="inferred from homology"/>
<dbReference type="Gene3D" id="2.60.40.1670">
    <property type="entry name" value="beta-sandwich domain of Sec23/24"/>
    <property type="match status" value="1"/>
</dbReference>
<dbReference type="GO" id="GO:0005789">
    <property type="term" value="C:endoplasmic reticulum membrane"/>
    <property type="evidence" value="ECO:0007669"/>
    <property type="project" value="UniProtKB-SubCell"/>
</dbReference>
<dbReference type="InterPro" id="IPR050550">
    <property type="entry name" value="SEC23_SEC24_subfamily"/>
</dbReference>
<dbReference type="InterPro" id="IPR036174">
    <property type="entry name" value="Znf_Sec23_Sec24_sf"/>
</dbReference>
<feature type="compositionally biased region" description="Pro residues" evidence="8">
    <location>
        <begin position="155"/>
        <end position="165"/>
    </location>
</feature>
<dbReference type="CDD" id="cd01479">
    <property type="entry name" value="Sec24-like"/>
    <property type="match status" value="1"/>
</dbReference>
<feature type="domain" description="Sec23/Sec24 trunk" evidence="11">
    <location>
        <begin position="419"/>
        <end position="658"/>
    </location>
</feature>
<dbReference type="SUPFAM" id="SSF82754">
    <property type="entry name" value="C-terminal, gelsolin-like domain of Sec23/24"/>
    <property type="match status" value="1"/>
</dbReference>
<dbReference type="GeneTree" id="ENSGT00950000182924"/>
<dbReference type="SUPFAM" id="SSF81811">
    <property type="entry name" value="Helical domain of Sec23/24"/>
    <property type="match status" value="1"/>
</dbReference>
<dbReference type="GO" id="GO:0090110">
    <property type="term" value="P:COPII-coated vesicle cargo loading"/>
    <property type="evidence" value="ECO:0007669"/>
    <property type="project" value="TreeGrafter"/>
</dbReference>
<feature type="domain" description="Gelsolin-like" evidence="9">
    <location>
        <begin position="884"/>
        <end position="957"/>
    </location>
</feature>
<evidence type="ECO:0000259" key="12">
    <source>
        <dbReference type="Pfam" id="PF04815"/>
    </source>
</evidence>
<comment type="similarity">
    <text evidence="4">Belongs to the SEC23/SEC24 family. SEC24 subfamily.</text>
</comment>
<dbReference type="InterPro" id="IPR029006">
    <property type="entry name" value="ADF-H/Gelsolin-like_dom_sf"/>
</dbReference>
<dbReference type="Pfam" id="PF00626">
    <property type="entry name" value="Gelsolin"/>
    <property type="match status" value="1"/>
</dbReference>
<dbReference type="GO" id="GO:0006886">
    <property type="term" value="P:intracellular protein transport"/>
    <property type="evidence" value="ECO:0007669"/>
    <property type="project" value="InterPro"/>
</dbReference>
<dbReference type="GO" id="GO:0030127">
    <property type="term" value="C:COPII vesicle coat"/>
    <property type="evidence" value="ECO:0007669"/>
    <property type="project" value="InterPro"/>
</dbReference>
<dbReference type="SUPFAM" id="SSF81995">
    <property type="entry name" value="beta-sandwich domain of Sec23/24"/>
    <property type="match status" value="1"/>
</dbReference>
<dbReference type="InterPro" id="IPR006900">
    <property type="entry name" value="Sec23/24_helical_dom"/>
</dbReference>
<dbReference type="GO" id="GO:0070971">
    <property type="term" value="C:endoplasmic reticulum exit site"/>
    <property type="evidence" value="ECO:0007669"/>
    <property type="project" value="TreeGrafter"/>
</dbReference>
<dbReference type="Pfam" id="PF04810">
    <property type="entry name" value="zf-Sec23_Sec24"/>
    <property type="match status" value="1"/>
</dbReference>